<dbReference type="EMBL" id="UYJE01006852">
    <property type="protein sequence ID" value="VDI49626.1"/>
    <property type="molecule type" value="Genomic_DNA"/>
</dbReference>
<keyword evidence="3" id="KW-1185">Reference proteome</keyword>
<evidence type="ECO:0000313" key="3">
    <source>
        <dbReference type="Proteomes" id="UP000596742"/>
    </source>
</evidence>
<evidence type="ECO:0000259" key="1">
    <source>
        <dbReference type="PROSITE" id="PS50041"/>
    </source>
</evidence>
<dbReference type="SUPFAM" id="SSF56436">
    <property type="entry name" value="C-type lectin-like"/>
    <property type="match status" value="1"/>
</dbReference>
<dbReference type="Gene3D" id="3.10.100.10">
    <property type="entry name" value="Mannose-Binding Protein A, subunit A"/>
    <property type="match status" value="1"/>
</dbReference>
<dbReference type="InterPro" id="IPR016187">
    <property type="entry name" value="CTDL_fold"/>
</dbReference>
<sequence length="221" mass="25383">MHGEIKTKKTSTFTITSGETIISSEYTTDVYSKSQTACAAMCVLDDRCCVASFSQESSICRLDRADNCCVATNTTIGWSVMTRNEYITMPCAEYIHFGVSSYYISEELLQWEEAKENCESLRGKLVELETFEENQFIKDELMTRNTGVDGYWIGGYNFHNDNDMEWIGQPNKSMPFSDMETGEPNGPMTQLCMLMWKNFGFQWGDYQCFIPLPYICEFMHC</sequence>
<feature type="domain" description="C-type lectin" evidence="1">
    <location>
        <begin position="97"/>
        <end position="217"/>
    </location>
</feature>
<dbReference type="Pfam" id="PF00059">
    <property type="entry name" value="Lectin_C"/>
    <property type="match status" value="1"/>
</dbReference>
<evidence type="ECO:0000313" key="2">
    <source>
        <dbReference type="EMBL" id="VDI49626.1"/>
    </source>
</evidence>
<dbReference type="OrthoDB" id="6059155at2759"/>
<dbReference type="InterPro" id="IPR016186">
    <property type="entry name" value="C-type_lectin-like/link_sf"/>
</dbReference>
<protein>
    <recommendedName>
        <fullName evidence="1">C-type lectin domain-containing protein</fullName>
    </recommendedName>
</protein>
<accession>A0A8B6FL25</accession>
<dbReference type="AlphaFoldDB" id="A0A8B6FL25"/>
<proteinExistence type="predicted"/>
<dbReference type="InterPro" id="IPR001304">
    <property type="entry name" value="C-type_lectin-like"/>
</dbReference>
<reference evidence="2" key="1">
    <citation type="submission" date="2018-11" db="EMBL/GenBank/DDBJ databases">
        <authorList>
            <person name="Alioto T."/>
            <person name="Alioto T."/>
        </authorList>
    </citation>
    <scope>NUCLEOTIDE SEQUENCE</scope>
</reference>
<dbReference type="InterPro" id="IPR050111">
    <property type="entry name" value="C-type_lectin/snaclec_domain"/>
</dbReference>
<comment type="caution">
    <text evidence="2">The sequence shown here is derived from an EMBL/GenBank/DDBJ whole genome shotgun (WGS) entry which is preliminary data.</text>
</comment>
<dbReference type="CDD" id="cd00037">
    <property type="entry name" value="CLECT"/>
    <property type="match status" value="1"/>
</dbReference>
<dbReference type="PROSITE" id="PS50041">
    <property type="entry name" value="C_TYPE_LECTIN_2"/>
    <property type="match status" value="1"/>
</dbReference>
<dbReference type="Proteomes" id="UP000596742">
    <property type="component" value="Unassembled WGS sequence"/>
</dbReference>
<organism evidence="2 3">
    <name type="scientific">Mytilus galloprovincialis</name>
    <name type="common">Mediterranean mussel</name>
    <dbReference type="NCBI Taxonomy" id="29158"/>
    <lineage>
        <taxon>Eukaryota</taxon>
        <taxon>Metazoa</taxon>
        <taxon>Spiralia</taxon>
        <taxon>Lophotrochozoa</taxon>
        <taxon>Mollusca</taxon>
        <taxon>Bivalvia</taxon>
        <taxon>Autobranchia</taxon>
        <taxon>Pteriomorphia</taxon>
        <taxon>Mytilida</taxon>
        <taxon>Mytiloidea</taxon>
        <taxon>Mytilidae</taxon>
        <taxon>Mytilinae</taxon>
        <taxon>Mytilus</taxon>
    </lineage>
</organism>
<dbReference type="SMART" id="SM00034">
    <property type="entry name" value="CLECT"/>
    <property type="match status" value="1"/>
</dbReference>
<dbReference type="PANTHER" id="PTHR22803">
    <property type="entry name" value="MANNOSE, PHOSPHOLIPASE, LECTIN RECEPTOR RELATED"/>
    <property type="match status" value="1"/>
</dbReference>
<name>A0A8B6FL25_MYTGA</name>
<gene>
    <name evidence="2" type="ORF">MGAL_10B004515</name>
</gene>